<proteinExistence type="inferred from homology"/>
<dbReference type="PANTHER" id="PTHR21600:SF83">
    <property type="entry name" value="PSEUDOURIDYLATE SYNTHASE RPUSD4, MITOCHONDRIAL"/>
    <property type="match status" value="1"/>
</dbReference>
<reference evidence="7 8" key="1">
    <citation type="submission" date="2024-06" db="EMBL/GenBank/DDBJ databases">
        <title>Genomic Encyclopedia of Type Strains, Phase IV (KMG-IV): sequencing the most valuable type-strain genomes for metagenomic binning, comparative biology and taxonomic classification.</title>
        <authorList>
            <person name="Goeker M."/>
        </authorList>
    </citation>
    <scope>NUCLEOTIDE SEQUENCE [LARGE SCALE GENOMIC DNA]</scope>
    <source>
        <strain evidence="7 8">DSM 26128</strain>
    </source>
</reference>
<name>A0ABV2GDN5_9BACL</name>
<comment type="catalytic activity">
    <reaction evidence="1">
        <text>a uridine in RNA = a pseudouridine in RNA</text>
        <dbReference type="Rhea" id="RHEA:48348"/>
        <dbReference type="Rhea" id="RHEA-COMP:12068"/>
        <dbReference type="Rhea" id="RHEA-COMP:12069"/>
        <dbReference type="ChEBI" id="CHEBI:65314"/>
        <dbReference type="ChEBI" id="CHEBI:65315"/>
    </reaction>
</comment>
<dbReference type="InterPro" id="IPR050188">
    <property type="entry name" value="RluA_PseudoU_synthase"/>
</dbReference>
<dbReference type="EMBL" id="JBEPLW010000022">
    <property type="protein sequence ID" value="MET3576403.1"/>
    <property type="molecule type" value="Genomic_DNA"/>
</dbReference>
<evidence type="ECO:0000256" key="3">
    <source>
        <dbReference type="ARBA" id="ARBA00023235"/>
    </source>
</evidence>
<accession>A0ABV2GDN5</accession>
<keyword evidence="8" id="KW-1185">Reference proteome</keyword>
<dbReference type="RefSeq" id="WP_354198415.1">
    <property type="nucleotide sequence ID" value="NZ_JBEPLW010000022.1"/>
</dbReference>
<dbReference type="Pfam" id="PF00849">
    <property type="entry name" value="PseudoU_synth_2"/>
    <property type="match status" value="1"/>
</dbReference>
<organism evidence="7 8">
    <name type="scientific">Bhargavaea ullalensis</name>
    <dbReference type="NCBI Taxonomy" id="1265685"/>
    <lineage>
        <taxon>Bacteria</taxon>
        <taxon>Bacillati</taxon>
        <taxon>Bacillota</taxon>
        <taxon>Bacilli</taxon>
        <taxon>Bacillales</taxon>
        <taxon>Caryophanaceae</taxon>
        <taxon>Bhargavaea</taxon>
    </lineage>
</organism>
<gene>
    <name evidence="7" type="ORF">ABID49_002321</name>
</gene>
<dbReference type="PANTHER" id="PTHR21600">
    <property type="entry name" value="MITOCHONDRIAL RNA PSEUDOURIDINE SYNTHASE"/>
    <property type="match status" value="1"/>
</dbReference>
<dbReference type="InterPro" id="IPR006145">
    <property type="entry name" value="PsdUridine_synth_RsuA/RluA"/>
</dbReference>
<sequence>MEIPVIYEDNHILVVEKPVNVPVQEDRSGDADLLTLLKQYLKVRDNKPGNVYLGLVHRLDRPVGGVMVFAKTSKAASRLSDSFRRHDVEREYVAAVRGGMKDRSGRLEHHLAKDRRENRVSVVGTGHPDGKKAVLHYRTISRSGGLSLLSVRLHTGRPHQIRVQLSASGCPLYGDQKYGAAVNRPGQQLALWARTLSFVHPVKKEEMRFESLPPPKKPWSHWPLWEKTSALR</sequence>
<dbReference type="SUPFAM" id="SSF55120">
    <property type="entry name" value="Pseudouridine synthase"/>
    <property type="match status" value="1"/>
</dbReference>
<dbReference type="CDD" id="cd02869">
    <property type="entry name" value="PseudoU_synth_RluA_like"/>
    <property type="match status" value="1"/>
</dbReference>
<keyword evidence="3 7" id="KW-0413">Isomerase</keyword>
<evidence type="ECO:0000313" key="8">
    <source>
        <dbReference type="Proteomes" id="UP001549099"/>
    </source>
</evidence>
<dbReference type="Gene3D" id="3.30.2350.10">
    <property type="entry name" value="Pseudouridine synthase"/>
    <property type="match status" value="1"/>
</dbReference>
<evidence type="ECO:0000313" key="7">
    <source>
        <dbReference type="EMBL" id="MET3576403.1"/>
    </source>
</evidence>
<evidence type="ECO:0000256" key="4">
    <source>
        <dbReference type="ARBA" id="ARBA00031870"/>
    </source>
</evidence>
<evidence type="ECO:0000256" key="5">
    <source>
        <dbReference type="ARBA" id="ARBA00033164"/>
    </source>
</evidence>
<feature type="domain" description="Pseudouridine synthase RsuA/RluA-like" evidence="6">
    <location>
        <begin position="11"/>
        <end position="167"/>
    </location>
</feature>
<protein>
    <recommendedName>
        <fullName evidence="4">RNA pseudouridylate synthase</fullName>
    </recommendedName>
    <alternativeName>
        <fullName evidence="5">RNA-uridine isomerase</fullName>
    </alternativeName>
</protein>
<dbReference type="Proteomes" id="UP001549099">
    <property type="component" value="Unassembled WGS sequence"/>
</dbReference>
<comment type="caution">
    <text evidence="7">The sequence shown here is derived from an EMBL/GenBank/DDBJ whole genome shotgun (WGS) entry which is preliminary data.</text>
</comment>
<evidence type="ECO:0000259" key="6">
    <source>
        <dbReference type="Pfam" id="PF00849"/>
    </source>
</evidence>
<dbReference type="InterPro" id="IPR020103">
    <property type="entry name" value="PsdUridine_synth_cat_dom_sf"/>
</dbReference>
<dbReference type="GO" id="GO:0160140">
    <property type="term" value="F:23S rRNA pseudouridine(1911/1915/1917) synthase activity"/>
    <property type="evidence" value="ECO:0007669"/>
    <property type="project" value="UniProtKB-EC"/>
</dbReference>
<evidence type="ECO:0000256" key="1">
    <source>
        <dbReference type="ARBA" id="ARBA00000073"/>
    </source>
</evidence>
<evidence type="ECO:0000256" key="2">
    <source>
        <dbReference type="ARBA" id="ARBA00010876"/>
    </source>
</evidence>
<comment type="similarity">
    <text evidence="2">Belongs to the pseudouridine synthase RluA family.</text>
</comment>